<accession>A0A315Z905</accession>
<evidence type="ECO:0000256" key="4">
    <source>
        <dbReference type="ARBA" id="ARBA00022692"/>
    </source>
</evidence>
<protein>
    <submittedName>
        <fullName evidence="9">Na+/H+-dicarboxylate symporter</fullName>
    </submittedName>
</protein>
<keyword evidence="10" id="KW-1185">Reference proteome</keyword>
<keyword evidence="7 8" id="KW-0472">Membrane</keyword>
<dbReference type="AlphaFoldDB" id="A0A315Z905"/>
<feature type="transmembrane region" description="Helical" evidence="8">
    <location>
        <begin position="204"/>
        <end position="228"/>
    </location>
</feature>
<comment type="caution">
    <text evidence="9">The sequence shown here is derived from an EMBL/GenBank/DDBJ whole genome shotgun (WGS) entry which is preliminary data.</text>
</comment>
<evidence type="ECO:0000256" key="2">
    <source>
        <dbReference type="ARBA" id="ARBA00022448"/>
    </source>
</evidence>
<dbReference type="PRINTS" id="PR00173">
    <property type="entry name" value="EDTRNSPORT"/>
</dbReference>
<dbReference type="PROSITE" id="PS00714">
    <property type="entry name" value="NA_DICARBOXYL_SYMP_2"/>
    <property type="match status" value="1"/>
</dbReference>
<dbReference type="InterPro" id="IPR036458">
    <property type="entry name" value="Na:dicarbo_symporter_sf"/>
</dbReference>
<dbReference type="GO" id="GO:0005886">
    <property type="term" value="C:plasma membrane"/>
    <property type="evidence" value="ECO:0007669"/>
    <property type="project" value="UniProtKB-SubCell"/>
</dbReference>
<dbReference type="PANTHER" id="PTHR42865:SF7">
    <property type="entry name" value="PROTON_GLUTAMATE-ASPARTATE SYMPORTER"/>
    <property type="match status" value="1"/>
</dbReference>
<feature type="transmembrane region" description="Helical" evidence="8">
    <location>
        <begin position="167"/>
        <end position="184"/>
    </location>
</feature>
<evidence type="ECO:0000256" key="8">
    <source>
        <dbReference type="SAM" id="Phobius"/>
    </source>
</evidence>
<dbReference type="Gene3D" id="1.10.3860.10">
    <property type="entry name" value="Sodium:dicarboxylate symporter"/>
    <property type="match status" value="1"/>
</dbReference>
<feature type="transmembrane region" description="Helical" evidence="8">
    <location>
        <begin position="46"/>
        <end position="67"/>
    </location>
</feature>
<comment type="subcellular location">
    <subcellularLocation>
        <location evidence="1">Cell membrane</location>
        <topology evidence="1">Multi-pass membrane protein</topology>
    </subcellularLocation>
</comment>
<dbReference type="InterPro" id="IPR001991">
    <property type="entry name" value="Na-dicarboxylate_symporter"/>
</dbReference>
<gene>
    <name evidence="9" type="ORF">BC781_10579</name>
</gene>
<reference evidence="9 10" key="1">
    <citation type="submission" date="2018-03" db="EMBL/GenBank/DDBJ databases">
        <title>Genomic Encyclopedia of Archaeal and Bacterial Type Strains, Phase II (KMG-II): from individual species to whole genera.</title>
        <authorList>
            <person name="Goeker M."/>
        </authorList>
    </citation>
    <scope>NUCLEOTIDE SEQUENCE [LARGE SCALE GENOMIC DNA]</scope>
    <source>
        <strain evidence="9 10">DSM 28229</strain>
    </source>
</reference>
<feature type="transmembrane region" description="Helical" evidence="8">
    <location>
        <begin position="380"/>
        <end position="401"/>
    </location>
</feature>
<evidence type="ECO:0000313" key="9">
    <source>
        <dbReference type="EMBL" id="PWJ40016.1"/>
    </source>
</evidence>
<keyword evidence="2" id="KW-0813">Transport</keyword>
<feature type="transmembrane region" description="Helical" evidence="8">
    <location>
        <begin position="87"/>
        <end position="108"/>
    </location>
</feature>
<keyword evidence="4 8" id="KW-0812">Transmembrane</keyword>
<dbReference type="GO" id="GO:0046942">
    <property type="term" value="P:carboxylic acid transport"/>
    <property type="evidence" value="ECO:0007669"/>
    <property type="project" value="UniProtKB-ARBA"/>
</dbReference>
<dbReference type="InterPro" id="IPR018107">
    <property type="entry name" value="Na-dicarboxylate_symporter_CS"/>
</dbReference>
<keyword evidence="3" id="KW-1003">Cell membrane</keyword>
<evidence type="ECO:0000256" key="3">
    <source>
        <dbReference type="ARBA" id="ARBA00022475"/>
    </source>
</evidence>
<keyword evidence="6 8" id="KW-1133">Transmembrane helix</keyword>
<evidence type="ECO:0000256" key="6">
    <source>
        <dbReference type="ARBA" id="ARBA00022989"/>
    </source>
</evidence>
<evidence type="ECO:0000256" key="7">
    <source>
        <dbReference type="ARBA" id="ARBA00023136"/>
    </source>
</evidence>
<dbReference type="OrthoDB" id="9768885at2"/>
<evidence type="ECO:0000256" key="1">
    <source>
        <dbReference type="ARBA" id="ARBA00004651"/>
    </source>
</evidence>
<dbReference type="SUPFAM" id="SSF118215">
    <property type="entry name" value="Proton glutamate symport protein"/>
    <property type="match status" value="1"/>
</dbReference>
<feature type="transmembrane region" description="Helical" evidence="8">
    <location>
        <begin position="248"/>
        <end position="271"/>
    </location>
</feature>
<sequence length="441" mass="47300">MEKQSGKKKLALHWKIIIGMVLGVVAGLLLSLAGMGDFSDDWIKPFGTIFLNLLKLIAVPLVFISLVNGVTSLTDVSKLSLMGSRTIGIYILTTVIAISIGLFLVNAFQPGEGFSEEMKTELTEKFSKDTEQRSEAASKVKNKGPLQPLVDLVPKNIISSMSSNSNMLQIITFALLFGTAMVMIKPQDVVQPLKNVIIALDKIIIKMVNIIMLLAPIGVFALLASLIVDFSGGDVNKALELLSVLAKYSLTVVVGLALMMFGVYPLILRFFGGVPIKKFLKGIFPAQMMAFSTSSSAATLPVTMKQVEEELEVSEETASFVLPLGATINMDGTSLYQGVAAVFIAQVYSIPLDLGDQLSIILTATLASIGSAAVPGAGLIMLIIVLEQVGLPVYGIALILAPDRILDMFRTMVNVTGDAAVCTLIERMLLKRKAQEEELAA</sequence>
<dbReference type="RefSeq" id="WP_109620363.1">
    <property type="nucleotide sequence ID" value="NZ_QGDO01000005.1"/>
</dbReference>
<organism evidence="9 10">
    <name type="scientific">Sediminitomix flava</name>
    <dbReference type="NCBI Taxonomy" id="379075"/>
    <lineage>
        <taxon>Bacteria</taxon>
        <taxon>Pseudomonadati</taxon>
        <taxon>Bacteroidota</taxon>
        <taxon>Cytophagia</taxon>
        <taxon>Cytophagales</taxon>
        <taxon>Flammeovirgaceae</taxon>
        <taxon>Sediminitomix</taxon>
    </lineage>
</organism>
<dbReference type="EMBL" id="QGDO01000005">
    <property type="protein sequence ID" value="PWJ40016.1"/>
    <property type="molecule type" value="Genomic_DNA"/>
</dbReference>
<evidence type="ECO:0000256" key="5">
    <source>
        <dbReference type="ARBA" id="ARBA00022847"/>
    </source>
</evidence>
<evidence type="ECO:0000313" key="10">
    <source>
        <dbReference type="Proteomes" id="UP000245535"/>
    </source>
</evidence>
<dbReference type="Pfam" id="PF00375">
    <property type="entry name" value="SDF"/>
    <property type="match status" value="1"/>
</dbReference>
<dbReference type="GO" id="GO:0015293">
    <property type="term" value="F:symporter activity"/>
    <property type="evidence" value="ECO:0007669"/>
    <property type="project" value="UniProtKB-KW"/>
</dbReference>
<dbReference type="Proteomes" id="UP000245535">
    <property type="component" value="Unassembled WGS sequence"/>
</dbReference>
<keyword evidence="5" id="KW-0769">Symport</keyword>
<feature type="transmembrane region" description="Helical" evidence="8">
    <location>
        <begin position="12"/>
        <end position="34"/>
    </location>
</feature>
<name>A0A315Z905_SEDFL</name>
<dbReference type="PANTHER" id="PTHR42865">
    <property type="entry name" value="PROTON/GLUTAMATE-ASPARTATE SYMPORTER"/>
    <property type="match status" value="1"/>
</dbReference>
<proteinExistence type="predicted"/>
<feature type="transmembrane region" description="Helical" evidence="8">
    <location>
        <begin position="358"/>
        <end position="374"/>
    </location>
</feature>